<dbReference type="SMART" id="SM00987">
    <property type="entry name" value="UreE_C"/>
    <property type="match status" value="1"/>
</dbReference>
<dbReference type="Gene3D" id="3.40.470.10">
    <property type="entry name" value="Uracil-DNA glycosylase-like domain"/>
    <property type="match status" value="1"/>
</dbReference>
<dbReference type="NCBIfam" id="NF003592">
    <property type="entry name" value="PRK05254.1-5"/>
    <property type="match status" value="1"/>
</dbReference>
<dbReference type="InterPro" id="IPR018085">
    <property type="entry name" value="Ura-DNA_Glyclase_AS"/>
</dbReference>
<keyword evidence="5 8" id="KW-0227">DNA damage</keyword>
<keyword evidence="6 8" id="KW-0378">Hydrolase</keyword>
<gene>
    <name evidence="8" type="primary">ung</name>
    <name evidence="12" type="ORF">AshY1_01850</name>
</gene>
<dbReference type="PROSITE" id="PS00130">
    <property type="entry name" value="U_DNA_GLYCOSYLASE"/>
    <property type="match status" value="1"/>
</dbReference>
<comment type="similarity">
    <text evidence="3 8 10">Belongs to the uracil-DNA glycosylase (UDG) superfamily. UNG family.</text>
</comment>
<accession>A0ABZ2U852</accession>
<feature type="active site" description="Proton acceptor" evidence="8 9">
    <location>
        <position position="59"/>
    </location>
</feature>
<dbReference type="EC" id="3.2.2.27" evidence="4 8"/>
<evidence type="ECO:0000256" key="10">
    <source>
        <dbReference type="RuleBase" id="RU003780"/>
    </source>
</evidence>
<dbReference type="NCBIfam" id="NF003588">
    <property type="entry name" value="PRK05254.1-1"/>
    <property type="match status" value="1"/>
</dbReference>
<dbReference type="InterPro" id="IPR002043">
    <property type="entry name" value="UDG_fam1"/>
</dbReference>
<dbReference type="NCBIfam" id="NF003589">
    <property type="entry name" value="PRK05254.1-2"/>
    <property type="match status" value="1"/>
</dbReference>
<dbReference type="EMBL" id="CP146843">
    <property type="protein sequence ID" value="WYY26323.1"/>
    <property type="molecule type" value="Genomic_DNA"/>
</dbReference>
<dbReference type="RefSeq" id="WP_341266733.1">
    <property type="nucleotide sequence ID" value="NZ_CP146843.1"/>
</dbReference>
<dbReference type="InterPro" id="IPR005122">
    <property type="entry name" value="Uracil-DNA_glycosylase-like"/>
</dbReference>
<evidence type="ECO:0000256" key="3">
    <source>
        <dbReference type="ARBA" id="ARBA00008184"/>
    </source>
</evidence>
<evidence type="ECO:0000256" key="9">
    <source>
        <dbReference type="PROSITE-ProRule" id="PRU10072"/>
    </source>
</evidence>
<evidence type="ECO:0000256" key="6">
    <source>
        <dbReference type="ARBA" id="ARBA00022801"/>
    </source>
</evidence>
<evidence type="ECO:0000256" key="1">
    <source>
        <dbReference type="ARBA" id="ARBA00001400"/>
    </source>
</evidence>
<feature type="domain" description="Uracil-DNA glycosylase-like" evidence="11">
    <location>
        <begin position="44"/>
        <end position="201"/>
    </location>
</feature>
<comment type="function">
    <text evidence="2 8 10">Excises uracil residues from the DNA which can arise as a result of misincorporation of dUMP residues by DNA polymerase or due to deamination of cytosine.</text>
</comment>
<dbReference type="CDD" id="cd10027">
    <property type="entry name" value="UDG-F1-like"/>
    <property type="match status" value="1"/>
</dbReference>
<dbReference type="Pfam" id="PF03167">
    <property type="entry name" value="UDG"/>
    <property type="match status" value="1"/>
</dbReference>
<reference evidence="12" key="1">
    <citation type="submission" date="2024-03" db="EMBL/GenBank/DDBJ databases">
        <title>The Complete Genome of 'Candidatus Phytoplasma fraxini' AshY1 from the Ash Yellows Group.</title>
        <authorList>
            <person name="Boehm J.W."/>
            <person name="Huettel B."/>
            <person name="Schneider B."/>
            <person name="Kube M."/>
        </authorList>
    </citation>
    <scope>NUCLEOTIDE SEQUENCE [LARGE SCALE GENOMIC DNA]</scope>
    <source>
        <strain evidence="12">AshY1</strain>
    </source>
</reference>
<sequence>MWEKFFCQEKKKIYFQKMMNFIQNEIKKGKKIYPSFENIFEAFRLTPYQNVKAVILGQDPYFNFNQAHGLSFSVFNNKTPSSLKNIFKELKNDLNLISYNNNLTSWALEGVLLLNSVLTVEDSKPLSHQNIGWKEFTQNIFKFLNQKEKVVYILWGKFAQEYTQNINLDENYILKSSHPSPLSAYKGFFGNHFFSKTNSYLIKNNISPINWVLNK</sequence>
<dbReference type="PANTHER" id="PTHR11264:SF0">
    <property type="entry name" value="URACIL-DNA GLYCOSYLASE"/>
    <property type="match status" value="1"/>
</dbReference>
<evidence type="ECO:0000256" key="7">
    <source>
        <dbReference type="ARBA" id="ARBA00023204"/>
    </source>
</evidence>
<keyword evidence="7 8" id="KW-0234">DNA repair</keyword>
<dbReference type="SMART" id="SM00986">
    <property type="entry name" value="UDG"/>
    <property type="match status" value="1"/>
</dbReference>
<dbReference type="HAMAP" id="MF_00148">
    <property type="entry name" value="UDG"/>
    <property type="match status" value="1"/>
</dbReference>
<dbReference type="InterPro" id="IPR036895">
    <property type="entry name" value="Uracil-DNA_glycosylase-like_sf"/>
</dbReference>
<comment type="subcellular location">
    <subcellularLocation>
        <location evidence="8">Cytoplasm</location>
    </subcellularLocation>
</comment>
<organism evidence="12 13">
    <name type="scientific">Ash yellows phytoplasma</name>
    <dbReference type="NCBI Taxonomy" id="35780"/>
    <lineage>
        <taxon>Bacteria</taxon>
        <taxon>Bacillati</taxon>
        <taxon>Mycoplasmatota</taxon>
        <taxon>Mollicutes</taxon>
        <taxon>Acholeplasmatales</taxon>
        <taxon>Acholeplasmataceae</taxon>
        <taxon>Candidatus Phytoplasma</taxon>
        <taxon>16SrVII (Ash yellows group)</taxon>
    </lineage>
</organism>
<dbReference type="SUPFAM" id="SSF52141">
    <property type="entry name" value="Uracil-DNA glycosylase-like"/>
    <property type="match status" value="1"/>
</dbReference>
<protein>
    <recommendedName>
        <fullName evidence="4 8">Uracil-DNA glycosylase</fullName>
        <shortName evidence="8">UDG</shortName>
        <ecNumber evidence="4 8">3.2.2.27</ecNumber>
    </recommendedName>
</protein>
<keyword evidence="13" id="KW-1185">Reference proteome</keyword>
<dbReference type="PANTHER" id="PTHR11264">
    <property type="entry name" value="URACIL-DNA GLYCOSYLASE"/>
    <property type="match status" value="1"/>
</dbReference>
<evidence type="ECO:0000256" key="5">
    <source>
        <dbReference type="ARBA" id="ARBA00022763"/>
    </source>
</evidence>
<evidence type="ECO:0000259" key="11">
    <source>
        <dbReference type="SMART" id="SM00986"/>
    </source>
</evidence>
<evidence type="ECO:0000256" key="4">
    <source>
        <dbReference type="ARBA" id="ARBA00012030"/>
    </source>
</evidence>
<evidence type="ECO:0000256" key="8">
    <source>
        <dbReference type="HAMAP-Rule" id="MF_00148"/>
    </source>
</evidence>
<name>A0ABZ2U852_ASHYP</name>
<proteinExistence type="inferred from homology"/>
<evidence type="ECO:0000256" key="2">
    <source>
        <dbReference type="ARBA" id="ARBA00002631"/>
    </source>
</evidence>
<comment type="catalytic activity">
    <reaction evidence="1 8 10">
        <text>Hydrolyzes single-stranded DNA or mismatched double-stranded DNA and polynucleotides, releasing free uracil.</text>
        <dbReference type="EC" id="3.2.2.27"/>
    </reaction>
</comment>
<dbReference type="Proteomes" id="UP001484199">
    <property type="component" value="Chromosome"/>
</dbReference>
<dbReference type="NCBIfam" id="TIGR00628">
    <property type="entry name" value="ung"/>
    <property type="match status" value="1"/>
</dbReference>
<keyword evidence="8" id="KW-0963">Cytoplasm</keyword>
<evidence type="ECO:0000313" key="12">
    <source>
        <dbReference type="EMBL" id="WYY26323.1"/>
    </source>
</evidence>
<evidence type="ECO:0000313" key="13">
    <source>
        <dbReference type="Proteomes" id="UP001484199"/>
    </source>
</evidence>